<reference evidence="1" key="1">
    <citation type="submission" date="2020-06" db="EMBL/GenBank/DDBJ databases">
        <title>Draft genome of Bugula neritina, a colonial animal packing powerful symbionts and potential medicines.</title>
        <authorList>
            <person name="Rayko M."/>
        </authorList>
    </citation>
    <scope>NUCLEOTIDE SEQUENCE [LARGE SCALE GENOMIC DNA]</scope>
    <source>
        <strain evidence="1">Kwan_BN1</strain>
    </source>
</reference>
<dbReference type="AlphaFoldDB" id="A0A7J7KDY6"/>
<evidence type="ECO:0000313" key="2">
    <source>
        <dbReference type="Proteomes" id="UP000593567"/>
    </source>
</evidence>
<proteinExistence type="predicted"/>
<evidence type="ECO:0000313" key="1">
    <source>
        <dbReference type="EMBL" id="KAF6036071.1"/>
    </source>
</evidence>
<dbReference type="Proteomes" id="UP000593567">
    <property type="component" value="Unassembled WGS sequence"/>
</dbReference>
<sequence length="294" mass="33350">MFSWEKVLSFHQKKLHKEEWQSTQNATCDLFAFADSTWREDPSGKKSVYAVVPAHLFLTQTQCIELAAAESFYLKQLAIQDDETELGTKGASGVSLEKSAKLVLAEDNANSDEERIPLISKVRAEVEGQSSKSLHFVCVDKQESKYSVNLGHPLLLGYRHWYYPVGQFDCPQLKCAQPTLNQCPHTFFNDIALVPIHHSQAYHLQSVLDSRNNKFIEDNIKKENSNQATGFQISNNLMQISTEKELRQLAGQEVLIQGMHGRIVYCILRNRSVQRFGFCINFVLTSQDSSGDMQ</sequence>
<name>A0A7J7KDY6_BUGNE</name>
<gene>
    <name evidence="1" type="ORF">EB796_005620</name>
</gene>
<protein>
    <submittedName>
        <fullName evidence="1">Uncharacterized protein</fullName>
    </submittedName>
</protein>
<dbReference type="EMBL" id="VXIV02000785">
    <property type="protein sequence ID" value="KAF6036071.1"/>
    <property type="molecule type" value="Genomic_DNA"/>
</dbReference>
<accession>A0A7J7KDY6</accession>
<organism evidence="1 2">
    <name type="scientific">Bugula neritina</name>
    <name type="common">Brown bryozoan</name>
    <name type="synonym">Sertularia neritina</name>
    <dbReference type="NCBI Taxonomy" id="10212"/>
    <lineage>
        <taxon>Eukaryota</taxon>
        <taxon>Metazoa</taxon>
        <taxon>Spiralia</taxon>
        <taxon>Lophotrochozoa</taxon>
        <taxon>Bryozoa</taxon>
        <taxon>Gymnolaemata</taxon>
        <taxon>Cheilostomatida</taxon>
        <taxon>Flustrina</taxon>
        <taxon>Buguloidea</taxon>
        <taxon>Bugulidae</taxon>
        <taxon>Bugula</taxon>
    </lineage>
</organism>
<comment type="caution">
    <text evidence="1">The sequence shown here is derived from an EMBL/GenBank/DDBJ whole genome shotgun (WGS) entry which is preliminary data.</text>
</comment>
<keyword evidence="2" id="KW-1185">Reference proteome</keyword>